<keyword evidence="3" id="KW-1185">Reference proteome</keyword>
<dbReference type="SUPFAM" id="SSF53850">
    <property type="entry name" value="Periplasmic binding protein-like II"/>
    <property type="match status" value="1"/>
</dbReference>
<dbReference type="EMBL" id="CP069362">
    <property type="protein sequence ID" value="WGS64886.1"/>
    <property type="molecule type" value="Genomic_DNA"/>
</dbReference>
<keyword evidence="1" id="KW-0732">Signal</keyword>
<name>A0ABY8PQL7_9BACT</name>
<sequence length="327" mass="36502">MKKILLIGLMLIALSLSFAELIIYSSVDEANARKILNAFSKQTGIEVKYIFLSSGPALARMEAEKNNPQADVWFGAPMPNHIIAKEKGLTEPYKTLSVYGISPNFYDVDGYFHAFYMNPLGIGVNLKVLEQIKADLPKSWMDLLKPEYKNMIQYPSPQTSGTAYAFITGLIATYGEDGMIDYLKKLAKNVQSYTQSGTGPSKAVGVGQAGLGIQFTPAFFQFKEQGYPIEVVFPKEGVPYEAACVSIIKGAKHKYEAKVLVDWLLSKKGQQTIVDEKTFFYPVRSDVDFGTLQPLSTIKLITVDENWAAQNKKRIVERWIKEVLPVK</sequence>
<dbReference type="Pfam" id="PF13343">
    <property type="entry name" value="SBP_bac_6"/>
    <property type="match status" value="1"/>
</dbReference>
<dbReference type="InterPro" id="IPR026045">
    <property type="entry name" value="Ferric-bd"/>
</dbReference>
<reference evidence="2 3" key="1">
    <citation type="submission" date="2021-02" db="EMBL/GenBank/DDBJ databases">
        <title>Characterization of Marinitoga sp. nov. str. BP5-C20A.</title>
        <authorList>
            <person name="Erauso G."/>
            <person name="Postec A."/>
        </authorList>
    </citation>
    <scope>NUCLEOTIDE SEQUENCE [LARGE SCALE GENOMIC DNA]</scope>
    <source>
        <strain evidence="2 3">BP5-C20A</strain>
    </source>
</reference>
<dbReference type="RefSeq" id="WP_280998898.1">
    <property type="nucleotide sequence ID" value="NZ_CP069362.1"/>
</dbReference>
<dbReference type="Gene3D" id="3.40.190.10">
    <property type="entry name" value="Periplasmic binding protein-like II"/>
    <property type="match status" value="2"/>
</dbReference>
<protein>
    <submittedName>
        <fullName evidence="2">ABC transporter substrate-binding protein</fullName>
    </submittedName>
</protein>
<dbReference type="PIRSF" id="PIRSF002825">
    <property type="entry name" value="CfbpA"/>
    <property type="match status" value="1"/>
</dbReference>
<dbReference type="PANTHER" id="PTHR30006">
    <property type="entry name" value="THIAMINE-BINDING PERIPLASMIC PROTEIN-RELATED"/>
    <property type="match status" value="1"/>
</dbReference>
<gene>
    <name evidence="2" type="ORF">JRV97_11100</name>
</gene>
<evidence type="ECO:0000313" key="3">
    <source>
        <dbReference type="Proteomes" id="UP001232493"/>
    </source>
</evidence>
<dbReference type="Proteomes" id="UP001232493">
    <property type="component" value="Chromosome"/>
</dbReference>
<evidence type="ECO:0000313" key="2">
    <source>
        <dbReference type="EMBL" id="WGS64886.1"/>
    </source>
</evidence>
<accession>A0ABY8PQL7</accession>
<evidence type="ECO:0000256" key="1">
    <source>
        <dbReference type="ARBA" id="ARBA00022729"/>
    </source>
</evidence>
<organism evidence="2 3">
    <name type="scientific">Marinitoga aeolica</name>
    <dbReference type="NCBI Taxonomy" id="2809031"/>
    <lineage>
        <taxon>Bacteria</taxon>
        <taxon>Thermotogati</taxon>
        <taxon>Thermotogota</taxon>
        <taxon>Thermotogae</taxon>
        <taxon>Petrotogales</taxon>
        <taxon>Petrotogaceae</taxon>
        <taxon>Marinitoga</taxon>
    </lineage>
</organism>
<proteinExistence type="predicted"/>
<dbReference type="PANTHER" id="PTHR30006:SF2">
    <property type="entry name" value="ABC TRANSPORTER SUBSTRATE-BINDING PROTEIN"/>
    <property type="match status" value="1"/>
</dbReference>
<dbReference type="CDD" id="cd13544">
    <property type="entry name" value="PBP2_Fbp_like_1"/>
    <property type="match status" value="1"/>
</dbReference>